<gene>
    <name evidence="3" type="ORF">F2P44_00620</name>
</gene>
<organism evidence="3 4">
    <name type="scientific">Massilia frigida</name>
    <dbReference type="NCBI Taxonomy" id="2609281"/>
    <lineage>
        <taxon>Bacteria</taxon>
        <taxon>Pseudomonadati</taxon>
        <taxon>Pseudomonadota</taxon>
        <taxon>Betaproteobacteria</taxon>
        <taxon>Burkholderiales</taxon>
        <taxon>Oxalobacteraceae</taxon>
        <taxon>Telluria group</taxon>
        <taxon>Massilia</taxon>
    </lineage>
</organism>
<accession>A0ABX0N7R6</accession>
<dbReference type="EMBL" id="WHJG01000001">
    <property type="protein sequence ID" value="NHZ77810.1"/>
    <property type="molecule type" value="Genomic_DNA"/>
</dbReference>
<keyword evidence="4" id="KW-1185">Reference proteome</keyword>
<feature type="transmembrane region" description="Helical" evidence="1">
    <location>
        <begin position="156"/>
        <end position="173"/>
    </location>
</feature>
<dbReference type="Pfam" id="PF12158">
    <property type="entry name" value="DUF3592"/>
    <property type="match status" value="1"/>
</dbReference>
<keyword evidence="1" id="KW-0472">Membrane</keyword>
<protein>
    <submittedName>
        <fullName evidence="3">DUF3592 domain-containing protein</fullName>
    </submittedName>
</protein>
<comment type="caution">
    <text evidence="3">The sequence shown here is derived from an EMBL/GenBank/DDBJ whole genome shotgun (WGS) entry which is preliminary data.</text>
</comment>
<proteinExistence type="predicted"/>
<evidence type="ECO:0000313" key="4">
    <source>
        <dbReference type="Proteomes" id="UP000621455"/>
    </source>
</evidence>
<evidence type="ECO:0000259" key="2">
    <source>
        <dbReference type="Pfam" id="PF12158"/>
    </source>
</evidence>
<evidence type="ECO:0000313" key="3">
    <source>
        <dbReference type="EMBL" id="NHZ77810.1"/>
    </source>
</evidence>
<dbReference type="Proteomes" id="UP000621455">
    <property type="component" value="Unassembled WGS sequence"/>
</dbReference>
<feature type="domain" description="DUF3592" evidence="2">
    <location>
        <begin position="83"/>
        <end position="151"/>
    </location>
</feature>
<keyword evidence="1" id="KW-1133">Transmembrane helix</keyword>
<keyword evidence="1" id="KW-0812">Transmembrane</keyword>
<evidence type="ECO:0000256" key="1">
    <source>
        <dbReference type="SAM" id="Phobius"/>
    </source>
</evidence>
<sequence>MLIFYNGMSSLYRSASTRRKWLSKKHNESQCAGQYIRETLSVAAKRMIYKVLGVVVGVVFVGAGIKDRTHMSHLQSVGKIAVVDPIEGYSVRKSRGYSTYTAEFRFTAQNGVKIVKKQRFPEALVADVDARQPVNVLYDPNNPHDFIFERERERTSWMMVLGGLGLAVAVFLLA</sequence>
<dbReference type="InterPro" id="IPR021994">
    <property type="entry name" value="DUF3592"/>
</dbReference>
<reference evidence="3 4" key="1">
    <citation type="submission" date="2019-10" db="EMBL/GenBank/DDBJ databases">
        <title>Taxonomy of Antarctic Massilia spp.: description of Massilia rubra sp. nov., Massilia aquatica sp. nov., Massilia mucilaginosa sp. nov., Massilia frigida sp. nov. isolated from streams, lakes and regoliths.</title>
        <authorList>
            <person name="Holochova P."/>
            <person name="Sedlacek I."/>
            <person name="Kralova S."/>
            <person name="Maslanova I."/>
            <person name="Busse H.-J."/>
            <person name="Stankova E."/>
            <person name="Vrbovska V."/>
            <person name="Kovarovic V."/>
            <person name="Bartak M."/>
            <person name="Svec P."/>
            <person name="Pantucek R."/>
        </authorList>
    </citation>
    <scope>NUCLEOTIDE SEQUENCE [LARGE SCALE GENOMIC DNA]</scope>
    <source>
        <strain evidence="3 4">CCM 8695</strain>
    </source>
</reference>
<name>A0ABX0N7R6_9BURK</name>